<dbReference type="EMBL" id="CP001016">
    <property type="protein sequence ID" value="ACB97181.1"/>
    <property type="molecule type" value="Genomic_DNA"/>
</dbReference>
<proteinExistence type="inferred from homology"/>
<dbReference type="HOGENOM" id="CLU_087854_0_1_5"/>
<dbReference type="HAMAP" id="MF_01440">
    <property type="entry name" value="CheD"/>
    <property type="match status" value="1"/>
</dbReference>
<protein>
    <recommendedName>
        <fullName evidence="3">Probable chemoreceptor glutamine deamidase CheD</fullName>
        <ecNumber evidence="3">3.5.1.44</ecNumber>
    </recommendedName>
</protein>
<name>B2IGA7_BEII9</name>
<dbReference type="eggNOG" id="COG1871">
    <property type="taxonomic scope" value="Bacteria"/>
</dbReference>
<evidence type="ECO:0000313" key="6">
    <source>
        <dbReference type="Proteomes" id="UP000001695"/>
    </source>
</evidence>
<dbReference type="Pfam" id="PF03975">
    <property type="entry name" value="CheD"/>
    <property type="match status" value="1"/>
</dbReference>
<evidence type="ECO:0000256" key="4">
    <source>
        <dbReference type="SAM" id="MobiDB-lite"/>
    </source>
</evidence>
<dbReference type="PANTHER" id="PTHR35147:SF3">
    <property type="entry name" value="CHEMORECEPTOR GLUTAMINE DEAMIDASE CHED 1-RELATED"/>
    <property type="match status" value="1"/>
</dbReference>
<dbReference type="GO" id="GO:0050568">
    <property type="term" value="F:protein-glutamine glutaminase activity"/>
    <property type="evidence" value="ECO:0007669"/>
    <property type="project" value="UniProtKB-UniRule"/>
</dbReference>
<dbReference type="AlphaFoldDB" id="B2IGA7"/>
<dbReference type="STRING" id="395963.Bind_3628"/>
<dbReference type="InterPro" id="IPR011324">
    <property type="entry name" value="Cytotoxic_necrot_fac-like_cat"/>
</dbReference>
<dbReference type="InterPro" id="IPR038592">
    <property type="entry name" value="CheD-like_sf"/>
</dbReference>
<organism evidence="5 6">
    <name type="scientific">Beijerinckia indica subsp. indica (strain ATCC 9039 / DSM 1715 / NCIMB 8712)</name>
    <dbReference type="NCBI Taxonomy" id="395963"/>
    <lineage>
        <taxon>Bacteria</taxon>
        <taxon>Pseudomonadati</taxon>
        <taxon>Pseudomonadota</taxon>
        <taxon>Alphaproteobacteria</taxon>
        <taxon>Hyphomicrobiales</taxon>
        <taxon>Beijerinckiaceae</taxon>
        <taxon>Beijerinckia</taxon>
    </lineage>
</organism>
<dbReference type="CDD" id="cd16352">
    <property type="entry name" value="CheD"/>
    <property type="match status" value="1"/>
</dbReference>
<gene>
    <name evidence="3" type="primary">cheD</name>
    <name evidence="5" type="ordered locus">Bind_3628</name>
</gene>
<feature type="region of interest" description="Disordered" evidence="4">
    <location>
        <begin position="161"/>
        <end position="180"/>
    </location>
</feature>
<accession>B2IGA7</accession>
<evidence type="ECO:0000256" key="3">
    <source>
        <dbReference type="HAMAP-Rule" id="MF_01440"/>
    </source>
</evidence>
<dbReference type="SUPFAM" id="SSF64438">
    <property type="entry name" value="CNF1/YfiH-like putative cysteine hydrolases"/>
    <property type="match status" value="1"/>
</dbReference>
<evidence type="ECO:0000256" key="1">
    <source>
        <dbReference type="ARBA" id="ARBA00022500"/>
    </source>
</evidence>
<reference evidence="6" key="1">
    <citation type="submission" date="2008-03" db="EMBL/GenBank/DDBJ databases">
        <title>Complete sequence of chromosome of Beijerinckia indica subsp. indica ATCC 9039.</title>
        <authorList>
            <consortium name="US DOE Joint Genome Institute"/>
            <person name="Copeland A."/>
            <person name="Lucas S."/>
            <person name="Lapidus A."/>
            <person name="Glavina del Rio T."/>
            <person name="Dalin E."/>
            <person name="Tice H."/>
            <person name="Bruce D."/>
            <person name="Goodwin L."/>
            <person name="Pitluck S."/>
            <person name="LaButti K."/>
            <person name="Schmutz J."/>
            <person name="Larimer F."/>
            <person name="Land M."/>
            <person name="Hauser L."/>
            <person name="Kyrpides N."/>
            <person name="Mikhailova N."/>
            <person name="Dunfield P.F."/>
            <person name="Dedysh S.N."/>
            <person name="Liesack W."/>
            <person name="Saw J.H."/>
            <person name="Alam M."/>
            <person name="Chen Y."/>
            <person name="Murrell J.C."/>
            <person name="Richardson P."/>
        </authorList>
    </citation>
    <scope>NUCLEOTIDE SEQUENCE [LARGE SCALE GENOMIC DNA]</scope>
    <source>
        <strain evidence="6">ATCC 9039 / DSM 1715 / NCIMB 8712</strain>
    </source>
</reference>
<dbReference type="KEGG" id="bid:Bind_3628"/>
<comment type="similarity">
    <text evidence="3">Belongs to the CheD family.</text>
</comment>
<reference evidence="5 6" key="2">
    <citation type="journal article" date="2010" name="J. Bacteriol.">
        <title>Complete genome sequence of Beijerinckia indica subsp. indica.</title>
        <authorList>
            <person name="Tamas I."/>
            <person name="Dedysh S.N."/>
            <person name="Liesack W."/>
            <person name="Stott M.B."/>
            <person name="Alam M."/>
            <person name="Murrell J.C."/>
            <person name="Dunfield P.F."/>
        </authorList>
    </citation>
    <scope>NUCLEOTIDE SEQUENCE [LARGE SCALE GENOMIC DNA]</scope>
    <source>
        <strain evidence="6">ATCC 9039 / DSM 1715 / NCIMB 8712</strain>
    </source>
</reference>
<comment type="function">
    <text evidence="3">Probably deamidates glutamine residues to glutamate on methyl-accepting chemotaxis receptors (MCPs), playing an important role in chemotaxis.</text>
</comment>
<keyword evidence="6" id="KW-1185">Reference proteome</keyword>
<dbReference type="GO" id="GO:0006935">
    <property type="term" value="P:chemotaxis"/>
    <property type="evidence" value="ECO:0007669"/>
    <property type="project" value="UniProtKB-UniRule"/>
</dbReference>
<sequence length="180" mass="19653">MERRIHVIQGEYYVADDPDVVLTTVLGSCVAACIRDPIALVGGMNHFLLPGQDSSQDQSGAMKFGEAERYGAHLMELLLNGILQHGGRRHRLEAKLFGGACTREGLADIGSLNAGFAEHFLHVEGIHIIGGSLRGTRGRRIQFWPVSGRARQVFLQDDLLPPTKPIPPIPQSNSGSIEFF</sequence>
<keyword evidence="2 3" id="KW-0378">Hydrolase</keyword>
<comment type="catalytic activity">
    <reaction evidence="3">
        <text>L-glutaminyl-[protein] + H2O = L-glutamyl-[protein] + NH4(+)</text>
        <dbReference type="Rhea" id="RHEA:16441"/>
        <dbReference type="Rhea" id="RHEA-COMP:10207"/>
        <dbReference type="Rhea" id="RHEA-COMP:10208"/>
        <dbReference type="ChEBI" id="CHEBI:15377"/>
        <dbReference type="ChEBI" id="CHEBI:28938"/>
        <dbReference type="ChEBI" id="CHEBI:29973"/>
        <dbReference type="ChEBI" id="CHEBI:30011"/>
        <dbReference type="EC" id="3.5.1.44"/>
    </reaction>
</comment>
<keyword evidence="1 3" id="KW-0145">Chemotaxis</keyword>
<dbReference type="PANTHER" id="PTHR35147">
    <property type="entry name" value="CHEMORECEPTOR GLUTAMINE DEAMIDASE CHED-RELATED"/>
    <property type="match status" value="1"/>
</dbReference>
<evidence type="ECO:0000256" key="2">
    <source>
        <dbReference type="ARBA" id="ARBA00022801"/>
    </source>
</evidence>
<dbReference type="RefSeq" id="WP_012386529.1">
    <property type="nucleotide sequence ID" value="NC_010581.1"/>
</dbReference>
<dbReference type="OrthoDB" id="9807202at2"/>
<feature type="compositionally biased region" description="Polar residues" evidence="4">
    <location>
        <begin position="171"/>
        <end position="180"/>
    </location>
</feature>
<evidence type="ECO:0000313" key="5">
    <source>
        <dbReference type="EMBL" id="ACB97181.1"/>
    </source>
</evidence>
<dbReference type="Gene3D" id="3.30.1330.200">
    <property type="match status" value="1"/>
</dbReference>
<dbReference type="InterPro" id="IPR005659">
    <property type="entry name" value="Chemorcpt_Glu_NH3ase_CheD"/>
</dbReference>
<dbReference type="Proteomes" id="UP000001695">
    <property type="component" value="Chromosome"/>
</dbReference>
<dbReference type="EC" id="3.5.1.44" evidence="3"/>